<evidence type="ECO:0000259" key="4">
    <source>
        <dbReference type="Pfam" id="PF04536"/>
    </source>
</evidence>
<dbReference type="Pfam" id="PF04536">
    <property type="entry name" value="TPM_phosphatase"/>
    <property type="match status" value="1"/>
</dbReference>
<keyword evidence="3" id="KW-0812">Transmembrane</keyword>
<reference evidence="5 6" key="1">
    <citation type="submission" date="2016-10" db="EMBL/GenBank/DDBJ databases">
        <authorList>
            <person name="de Groot N.N."/>
        </authorList>
    </citation>
    <scope>NUCLEOTIDE SEQUENCE [LARGE SCALE GENOMIC DNA]</scope>
    <source>
        <strain evidence="5 6">StLB037</strain>
    </source>
</reference>
<evidence type="ECO:0000256" key="1">
    <source>
        <dbReference type="SAM" id="Coils"/>
    </source>
</evidence>
<evidence type="ECO:0000256" key="3">
    <source>
        <dbReference type="SAM" id="Phobius"/>
    </source>
</evidence>
<feature type="coiled-coil region" evidence="1">
    <location>
        <begin position="412"/>
        <end position="446"/>
    </location>
</feature>
<feature type="region of interest" description="Disordered" evidence="2">
    <location>
        <begin position="654"/>
        <end position="692"/>
    </location>
</feature>
<keyword evidence="3" id="KW-0472">Membrane</keyword>
<evidence type="ECO:0000313" key="5">
    <source>
        <dbReference type="EMBL" id="SDO61477.1"/>
    </source>
</evidence>
<feature type="domain" description="TPM" evidence="4">
    <location>
        <begin position="40"/>
        <end position="161"/>
    </location>
</feature>
<sequence>MRKPNVLHTITVLLLAFVGVLVAPLSAAAIPPPALGSSYVLDQANVLTDAQEADVQRRLLTLSEQTGLDLWVVYVDGFEDPTGADDWANETANRNNLGPHQYLLAVAIEGDTFQYYLSGDVDAGGISAAQLTSIEQDKVQPALQAGDDAGAAIAAADGLRTAHAKAGGNMPNPPPTPATQNGPAIVPIVLVGVLLLAIAATLVWLAVRRRRRVTSGGPDASAESVEDLSRRAGSALVATDDAVKTSEQELGFARAQFGDAAAAPFTEVLAQAKADLERAFSIQQQLDDATPETPEQQRAGYTEILQLCASADEALDAKAAAFDELRALEADAPGALAAVRQQHAAVAAALSAAEAGLGRLSERFSDDALSSVADNPTQARARLELASTQEAAADTALAEGRTGEAAVAIRAAQTALAQADTLERAIDSLDAALADAQQRAAALVAEIEGDLAAIAQLSDPDGRIAAAAASARSQLYDARGALSAARPNPMRAFETLRRANATIDTVLAEARDAAERRRRAEGQLDATLAQARAQVSATEDFISARRGAVGATARTRLAEAGAAVVQAEQLRTDDPVAALAAAQRAAQLAAAADSAAQSDVGSFGGAGGGGDMMGAILGGIAVKAILGGGRSRGGFGGGGLGGLGGGFGGLSGGGARSRGGGFSTGGRSRSGGGGGFSGGGRSRAGGGRGSRR</sequence>
<organism evidence="5 6">
    <name type="scientific">Microbacterium testaceum (strain StLB037)</name>
    <dbReference type="NCBI Taxonomy" id="979556"/>
    <lineage>
        <taxon>Bacteria</taxon>
        <taxon>Bacillati</taxon>
        <taxon>Actinomycetota</taxon>
        <taxon>Actinomycetes</taxon>
        <taxon>Micrococcales</taxon>
        <taxon>Microbacteriaceae</taxon>
        <taxon>Microbacterium</taxon>
    </lineage>
</organism>
<dbReference type="Gene3D" id="3.10.310.50">
    <property type="match status" value="1"/>
</dbReference>
<dbReference type="RefSeq" id="WP_074694166.1">
    <property type="nucleotide sequence ID" value="NZ_FNJN01000001.1"/>
</dbReference>
<accession>A0A1H0KZT3</accession>
<keyword evidence="3" id="KW-1133">Transmembrane helix</keyword>
<dbReference type="AlphaFoldDB" id="A0A1H0KZT3"/>
<protein>
    <submittedName>
        <fullName evidence="5">Uncharacterized membrane protein YgcG, contains a TPM-fold domain</fullName>
    </submittedName>
</protein>
<evidence type="ECO:0000256" key="2">
    <source>
        <dbReference type="SAM" id="MobiDB-lite"/>
    </source>
</evidence>
<feature type="transmembrane region" description="Helical" evidence="3">
    <location>
        <begin position="184"/>
        <end position="207"/>
    </location>
</feature>
<keyword evidence="1" id="KW-0175">Coiled coil</keyword>
<dbReference type="InterPro" id="IPR007621">
    <property type="entry name" value="TPM_dom"/>
</dbReference>
<dbReference type="EMBL" id="FNJN01000001">
    <property type="protein sequence ID" value="SDO61477.1"/>
    <property type="molecule type" value="Genomic_DNA"/>
</dbReference>
<gene>
    <name evidence="5" type="ORF">SAMN04487788_0279</name>
</gene>
<feature type="coiled-coil region" evidence="1">
    <location>
        <begin position="496"/>
        <end position="530"/>
    </location>
</feature>
<dbReference type="Proteomes" id="UP000186456">
    <property type="component" value="Unassembled WGS sequence"/>
</dbReference>
<proteinExistence type="predicted"/>
<evidence type="ECO:0000313" key="6">
    <source>
        <dbReference type="Proteomes" id="UP000186456"/>
    </source>
</evidence>
<name>A0A1H0KZT3_MICTS</name>